<dbReference type="InterPro" id="IPR007219">
    <property type="entry name" value="XnlR_reg_dom"/>
</dbReference>
<dbReference type="GO" id="GO:0000981">
    <property type="term" value="F:DNA-binding transcription factor activity, RNA polymerase II-specific"/>
    <property type="evidence" value="ECO:0007669"/>
    <property type="project" value="InterPro"/>
</dbReference>
<keyword evidence="6" id="KW-1185">Reference proteome</keyword>
<feature type="compositionally biased region" description="Polar residues" evidence="3">
    <location>
        <begin position="491"/>
        <end position="508"/>
    </location>
</feature>
<dbReference type="PROSITE" id="PS00463">
    <property type="entry name" value="ZN2_CY6_FUNGAL_1"/>
    <property type="match status" value="1"/>
</dbReference>
<feature type="region of interest" description="Disordered" evidence="3">
    <location>
        <begin position="439"/>
        <end position="468"/>
    </location>
</feature>
<dbReference type="PANTHER" id="PTHR47431">
    <property type="entry name" value="ZN(II)2CYS6 TRANSCRIPTION FACTOR (EUROFUNG)-RELATED"/>
    <property type="match status" value="1"/>
</dbReference>
<feature type="compositionally biased region" description="Polar residues" evidence="3">
    <location>
        <begin position="1"/>
        <end position="19"/>
    </location>
</feature>
<dbReference type="Pfam" id="PF00172">
    <property type="entry name" value="Zn_clus"/>
    <property type="match status" value="1"/>
</dbReference>
<dbReference type="EMBL" id="LAEV01000032">
    <property type="protein sequence ID" value="KKA31189.1"/>
    <property type="molecule type" value="Genomic_DNA"/>
</dbReference>
<keyword evidence="1" id="KW-0479">Metal-binding</keyword>
<keyword evidence="2" id="KW-0539">Nucleus</keyword>
<dbReference type="OrthoDB" id="5367487at2759"/>
<feature type="compositionally biased region" description="Basic residues" evidence="3">
    <location>
        <begin position="31"/>
        <end position="42"/>
    </location>
</feature>
<feature type="region of interest" description="Disordered" evidence="3">
    <location>
        <begin position="224"/>
        <end position="273"/>
    </location>
</feature>
<dbReference type="PANTHER" id="PTHR47431:SF1">
    <property type="entry name" value="ZN(II)2CYS6 TRANSCRIPTION FACTOR (EUROFUNG)"/>
    <property type="match status" value="1"/>
</dbReference>
<evidence type="ECO:0000256" key="3">
    <source>
        <dbReference type="SAM" id="MobiDB-lite"/>
    </source>
</evidence>
<feature type="region of interest" description="Disordered" evidence="3">
    <location>
        <begin position="480"/>
        <end position="512"/>
    </location>
</feature>
<evidence type="ECO:0000256" key="1">
    <source>
        <dbReference type="ARBA" id="ARBA00022723"/>
    </source>
</evidence>
<dbReference type="GO" id="GO:0008270">
    <property type="term" value="F:zinc ion binding"/>
    <property type="evidence" value="ECO:0007669"/>
    <property type="project" value="InterPro"/>
</dbReference>
<organism evidence="5 6">
    <name type="scientific">Thielaviopsis punctulata</name>
    <dbReference type="NCBI Taxonomy" id="72032"/>
    <lineage>
        <taxon>Eukaryota</taxon>
        <taxon>Fungi</taxon>
        <taxon>Dikarya</taxon>
        <taxon>Ascomycota</taxon>
        <taxon>Pezizomycotina</taxon>
        <taxon>Sordariomycetes</taxon>
        <taxon>Hypocreomycetidae</taxon>
        <taxon>Microascales</taxon>
        <taxon>Ceratocystidaceae</taxon>
        <taxon>Thielaviopsis</taxon>
    </lineage>
</organism>
<dbReference type="AlphaFoldDB" id="A0A0F4ZKR3"/>
<evidence type="ECO:0000313" key="5">
    <source>
        <dbReference type="EMBL" id="KKA31189.1"/>
    </source>
</evidence>
<evidence type="ECO:0000256" key="2">
    <source>
        <dbReference type="ARBA" id="ARBA00023242"/>
    </source>
</evidence>
<proteinExistence type="predicted"/>
<gene>
    <name evidence="5" type="ORF">TD95_005416</name>
</gene>
<dbReference type="InterPro" id="IPR001138">
    <property type="entry name" value="Zn2Cys6_DnaBD"/>
</dbReference>
<evidence type="ECO:0000259" key="4">
    <source>
        <dbReference type="PROSITE" id="PS50048"/>
    </source>
</evidence>
<dbReference type="SUPFAM" id="SSF57701">
    <property type="entry name" value="Zn2/Cys6 DNA-binding domain"/>
    <property type="match status" value="1"/>
</dbReference>
<feature type="region of interest" description="Disordered" evidence="3">
    <location>
        <begin position="335"/>
        <end position="373"/>
    </location>
</feature>
<dbReference type="Gene3D" id="4.10.240.10">
    <property type="entry name" value="Zn(2)-C6 fungal-type DNA-binding domain"/>
    <property type="match status" value="1"/>
</dbReference>
<sequence length="846" mass="88936">MYNAMNIDQQPPSQFQHSGIMTDDHQQQQQFRHHHHHHHHHQQQQQQQQMGIAIQVDSMGNPIYISSSAQPAQSIMAAAVSGNRFLADGSATSGSFNNSNNSNMGMGLVTSATSATIMGPSQLESASAPPAPGLLTAQIPGHMAEKMPVSVPVPVSVSMSLPEQMAAAASASAMATSATSASVFSAGTPAQQLLHNNHQRLEHFLPGSSAGIGALAGIGAPLCSGPQNQKPVPGQMQPQHSHAHSHAHALSQPQPQTPAQSQSQSQAQAQAHQTHGMLGLVNAGNGSETNLLGYPAASLGLPSSSSPSTSSFVAAAPTSAASTSGGIFVPASLPGSSHPSLSQSSIPPSSFSSSMSSPPVQSSASVIGTSPSSVGTAASASAATAATATGATGAAPQAVSAACLACRAKHLKCDGRTPCGRCTSNQSECVYIASRRGYKGPKAKPAANNPHKRRAESDPDDPAEVAVSSASASSSCPMLLGHNSGVPASTPAPQSAQMNGATTSSVSPGSIPAYGASTDAGSSFSTAGTPATPNMQLLRNYDTSYLLLSPSAAAAAAAMGAGTVMNRPINAVKSIPDRCLDSFYHHFFAAHPFVLPKEHLLRVAKDGLINHLLTAMRYIGSLYLNVGPNGASFFEEAWNLCYSPTTHKDGFLVQAMLLIILGLDGSCQRAQARKMLADVERIAVEIGLNTRPFATMHGRGIPVLEESWRRTWWDLFVVDGMIAGVHRETNFELYDVPCNVALPCEEAQYVNGTIPQPMYLEDLENADFSGEDREFSSFAYRILSGRILGRMMRTPPFFGPDDENVDKIEAMLTNWRLHLPPSKRDALDRQLQLDEMMFQATMMNRA</sequence>
<feature type="domain" description="Zn(2)-C6 fungal-type" evidence="4">
    <location>
        <begin position="402"/>
        <end position="431"/>
    </location>
</feature>
<dbReference type="GO" id="GO:0006351">
    <property type="term" value="P:DNA-templated transcription"/>
    <property type="evidence" value="ECO:0007669"/>
    <property type="project" value="InterPro"/>
</dbReference>
<dbReference type="CDD" id="cd00067">
    <property type="entry name" value="GAL4"/>
    <property type="match status" value="1"/>
</dbReference>
<protein>
    <recommendedName>
        <fullName evidence="4">Zn(2)-C6 fungal-type domain-containing protein</fullName>
    </recommendedName>
</protein>
<dbReference type="CDD" id="cd12148">
    <property type="entry name" value="fungal_TF_MHR"/>
    <property type="match status" value="1"/>
</dbReference>
<dbReference type="Pfam" id="PF04082">
    <property type="entry name" value="Fungal_trans"/>
    <property type="match status" value="1"/>
</dbReference>
<dbReference type="PROSITE" id="PS50048">
    <property type="entry name" value="ZN2_CY6_FUNGAL_2"/>
    <property type="match status" value="1"/>
</dbReference>
<dbReference type="InterPro" id="IPR036864">
    <property type="entry name" value="Zn2-C6_fun-type_DNA-bd_sf"/>
</dbReference>
<feature type="region of interest" description="Disordered" evidence="3">
    <location>
        <begin position="1"/>
        <end position="50"/>
    </location>
</feature>
<comment type="caution">
    <text evidence="5">The sequence shown here is derived from an EMBL/GenBank/DDBJ whole genome shotgun (WGS) entry which is preliminary data.</text>
</comment>
<feature type="compositionally biased region" description="Low complexity" evidence="3">
    <location>
        <begin position="248"/>
        <end position="273"/>
    </location>
</feature>
<name>A0A0F4ZKR3_9PEZI</name>
<accession>A0A0F4ZKR3</accession>
<reference evidence="5 6" key="1">
    <citation type="submission" date="2015-03" db="EMBL/GenBank/DDBJ databases">
        <authorList>
            <person name="Radwan O."/>
            <person name="Al-Naeli F.A."/>
            <person name="Rendon G.A."/>
            <person name="Fields C."/>
        </authorList>
    </citation>
    <scope>NUCLEOTIDE SEQUENCE [LARGE SCALE GENOMIC DNA]</scope>
    <source>
        <strain evidence="5">CR-DP1</strain>
    </source>
</reference>
<dbReference type="GO" id="GO:0003677">
    <property type="term" value="F:DNA binding"/>
    <property type="evidence" value="ECO:0007669"/>
    <property type="project" value="InterPro"/>
</dbReference>
<dbReference type="Proteomes" id="UP000033483">
    <property type="component" value="Unassembled WGS sequence"/>
</dbReference>
<dbReference type="SMART" id="SM00066">
    <property type="entry name" value="GAL4"/>
    <property type="match status" value="1"/>
</dbReference>
<evidence type="ECO:0000313" key="6">
    <source>
        <dbReference type="Proteomes" id="UP000033483"/>
    </source>
</evidence>